<evidence type="ECO:0000259" key="4">
    <source>
        <dbReference type="SMART" id="SM00822"/>
    </source>
</evidence>
<dbReference type="Proteomes" id="UP001500610">
    <property type="component" value="Unassembled WGS sequence"/>
</dbReference>
<gene>
    <name evidence="5" type="ORF">GCM10023257_45280</name>
</gene>
<evidence type="ECO:0000256" key="1">
    <source>
        <dbReference type="ARBA" id="ARBA00006484"/>
    </source>
</evidence>
<evidence type="ECO:0000256" key="3">
    <source>
        <dbReference type="SAM" id="MobiDB-lite"/>
    </source>
</evidence>
<keyword evidence="2" id="KW-0560">Oxidoreductase</keyword>
<dbReference type="SUPFAM" id="SSF51735">
    <property type="entry name" value="NAD(P)-binding Rossmann-fold domains"/>
    <property type="match status" value="1"/>
</dbReference>
<feature type="region of interest" description="Disordered" evidence="3">
    <location>
        <begin position="1"/>
        <end position="22"/>
    </location>
</feature>
<protein>
    <submittedName>
        <fullName evidence="5">SDR family oxidoreductase</fullName>
    </submittedName>
</protein>
<sequence>MTDAMRTRPGSAGQPPGSRDMAGVKALVTGGTSGIGLATAMAFAGHGAEVAVTGRDEQRGRQVAEAIAETGGVADFIAADLHGASAARRLAQAAVARFGRIDVLVNNAGVFPSGPTEQTTKEDFDAVFGLNVRAPYFLVAELAPAMARRGHGAIVNVTTAAAAYGAAGLGLYGASKAALVLLTKAWAAEYGPHGVRVNAVGPGPTRTEGTAPRGDALDRAALAGPARRPGTAEEIAEAIVFLASDRSSFVHGAILPVDGGRVAV</sequence>
<comment type="caution">
    <text evidence="5">The sequence shown here is derived from an EMBL/GenBank/DDBJ whole genome shotgun (WGS) entry which is preliminary data.</text>
</comment>
<dbReference type="PANTHER" id="PTHR43639">
    <property type="entry name" value="OXIDOREDUCTASE, SHORT-CHAIN DEHYDROGENASE/REDUCTASE FAMILY (AFU_ORTHOLOGUE AFUA_5G02870)"/>
    <property type="match status" value="1"/>
</dbReference>
<dbReference type="InterPro" id="IPR057326">
    <property type="entry name" value="KR_dom"/>
</dbReference>
<organism evidence="5 6">
    <name type="scientific">Streptomyces hyderabadensis</name>
    <dbReference type="NCBI Taxonomy" id="598549"/>
    <lineage>
        <taxon>Bacteria</taxon>
        <taxon>Bacillati</taxon>
        <taxon>Actinomycetota</taxon>
        <taxon>Actinomycetes</taxon>
        <taxon>Kitasatosporales</taxon>
        <taxon>Streptomycetaceae</taxon>
        <taxon>Streptomyces</taxon>
    </lineage>
</organism>
<keyword evidence="6" id="KW-1185">Reference proteome</keyword>
<dbReference type="PANTHER" id="PTHR43639:SF1">
    <property type="entry name" value="SHORT-CHAIN DEHYDROGENASE_REDUCTASE FAMILY PROTEIN"/>
    <property type="match status" value="1"/>
</dbReference>
<reference evidence="6" key="1">
    <citation type="journal article" date="2019" name="Int. J. Syst. Evol. Microbiol.">
        <title>The Global Catalogue of Microorganisms (GCM) 10K type strain sequencing project: providing services to taxonomists for standard genome sequencing and annotation.</title>
        <authorList>
            <consortium name="The Broad Institute Genomics Platform"/>
            <consortium name="The Broad Institute Genome Sequencing Center for Infectious Disease"/>
            <person name="Wu L."/>
            <person name="Ma J."/>
        </authorList>
    </citation>
    <scope>NUCLEOTIDE SEQUENCE [LARGE SCALE GENOMIC DNA]</scope>
    <source>
        <strain evidence="6">JCM 17657</strain>
    </source>
</reference>
<dbReference type="InterPro" id="IPR036291">
    <property type="entry name" value="NAD(P)-bd_dom_sf"/>
</dbReference>
<dbReference type="NCBIfam" id="NF005559">
    <property type="entry name" value="PRK07231.1"/>
    <property type="match status" value="1"/>
</dbReference>
<dbReference type="InterPro" id="IPR002347">
    <property type="entry name" value="SDR_fam"/>
</dbReference>
<dbReference type="PRINTS" id="PR00081">
    <property type="entry name" value="GDHRDH"/>
</dbReference>
<dbReference type="SMART" id="SM00822">
    <property type="entry name" value="PKS_KR"/>
    <property type="match status" value="1"/>
</dbReference>
<dbReference type="EMBL" id="BAABIV010000018">
    <property type="protein sequence ID" value="GAA4997430.1"/>
    <property type="molecule type" value="Genomic_DNA"/>
</dbReference>
<name>A0ABP9IHG0_9ACTN</name>
<dbReference type="Pfam" id="PF13561">
    <property type="entry name" value="adh_short_C2"/>
    <property type="match status" value="1"/>
</dbReference>
<dbReference type="Gene3D" id="3.40.50.720">
    <property type="entry name" value="NAD(P)-binding Rossmann-like Domain"/>
    <property type="match status" value="1"/>
</dbReference>
<accession>A0ABP9IHG0</accession>
<evidence type="ECO:0000256" key="2">
    <source>
        <dbReference type="ARBA" id="ARBA00023002"/>
    </source>
</evidence>
<proteinExistence type="inferred from homology"/>
<dbReference type="CDD" id="cd05233">
    <property type="entry name" value="SDR_c"/>
    <property type="match status" value="1"/>
</dbReference>
<comment type="similarity">
    <text evidence="1">Belongs to the short-chain dehydrogenases/reductases (SDR) family.</text>
</comment>
<evidence type="ECO:0000313" key="6">
    <source>
        <dbReference type="Proteomes" id="UP001500610"/>
    </source>
</evidence>
<dbReference type="RefSeq" id="WP_372481095.1">
    <property type="nucleotide sequence ID" value="NZ_BAABIV010000018.1"/>
</dbReference>
<feature type="domain" description="Ketoreductase" evidence="4">
    <location>
        <begin position="24"/>
        <end position="203"/>
    </location>
</feature>
<dbReference type="PRINTS" id="PR00080">
    <property type="entry name" value="SDRFAMILY"/>
</dbReference>
<evidence type="ECO:0000313" key="5">
    <source>
        <dbReference type="EMBL" id="GAA4997430.1"/>
    </source>
</evidence>